<sequence>MSTSPPAAGAARAARSGGVACFGSGRVAYPLVEFLTRDASAHLTLVSDDALQLASFASRISRLHRANLTIETMAAVDTEESLALITDFLKQRAFACAVALVPEDAQYTLARACIATNTPLVTASYVSPRIRQLHQAAIDADIPLLCECGLDPGLDHMGAVDMIASIQKASRGVITKFTSRSAQFKECDRTVSICGRDLLSHAMPVRTIPALALEQLPNGDAIPYAKLYGIPDVPTIFRGTYRYRGFCAIMGDCVALGLLDDAPLPSTNVTTWSHLLAAVRAAKEGLCQAVETNEFFAWIGDDVSTRGGATCLAAFANVLEQRLAMALDDRDLVVLTHAVEVDMGNGAMEVHTASLIGYVGDESVLPVRAKPPAFKFWRTQPVMSSDDAELLQEHGYCDESIPVSSVRETPLKLPDGFVWSAFDIHNSDDVNDLYKFLAANYCEDSDGRFRSDYSVEFLVWALSSPQYVADWHVAIRHRTTGKLMAFFAGVYKVVRVHHDVAPTCETNFLCIHPKLRSKRLAPVLIKEMARRTKLQAVWRAVYTGSSHLPTPVATTQIYHRSLNTKKCVEVGFTLCPPNVSLTSLIKAQRLPESPSIPGFQPMQVHHVPDVTALLVAHHTRFDLALDWTDATVAHWLLPRPHVVSSYVVVDPATNRVTDVCSYYHVPMTVLKHPHHTALSTAQSFYNVATSVPLHALVQDLLVSAKAERIDIFSAADIMDMDQVLAPLGFDVGGGHLHYYLFNWRCPRMSRRQVALVLH</sequence>
<evidence type="ECO:0000313" key="12">
    <source>
        <dbReference type="Proteomes" id="UP000285060"/>
    </source>
</evidence>
<keyword evidence="4 5" id="KW-0012">Acyltransferase</keyword>
<dbReference type="InterPro" id="IPR000903">
    <property type="entry name" value="NMT"/>
</dbReference>
<dbReference type="InterPro" id="IPR016181">
    <property type="entry name" value="Acyl_CoA_acyltransferase"/>
</dbReference>
<evidence type="ECO:0000256" key="4">
    <source>
        <dbReference type="ARBA" id="ARBA00023315"/>
    </source>
</evidence>
<evidence type="ECO:0000256" key="3">
    <source>
        <dbReference type="ARBA" id="ARBA00022679"/>
    </source>
</evidence>
<dbReference type="InterPro" id="IPR022677">
    <property type="entry name" value="NMT_C"/>
</dbReference>
<evidence type="ECO:0000256" key="6">
    <source>
        <dbReference type="RuleBase" id="RU004178"/>
    </source>
</evidence>
<organism evidence="11 12">
    <name type="scientific">Aphanomyces invadans</name>
    <dbReference type="NCBI Taxonomy" id="157072"/>
    <lineage>
        <taxon>Eukaryota</taxon>
        <taxon>Sar</taxon>
        <taxon>Stramenopiles</taxon>
        <taxon>Oomycota</taxon>
        <taxon>Saprolegniomycetes</taxon>
        <taxon>Saprolegniales</taxon>
        <taxon>Verrucalvaceae</taxon>
        <taxon>Aphanomyces</taxon>
    </lineage>
</organism>
<dbReference type="EC" id="2.3.1.97" evidence="2 5"/>
<feature type="domain" description="Glycylpeptide N-tetradecanoyltransferase N-terminal" evidence="7">
    <location>
        <begin position="398"/>
        <end position="554"/>
    </location>
</feature>
<dbReference type="GO" id="GO:0005737">
    <property type="term" value="C:cytoplasm"/>
    <property type="evidence" value="ECO:0007669"/>
    <property type="project" value="TreeGrafter"/>
</dbReference>
<dbReference type="InterPro" id="IPR032095">
    <property type="entry name" value="Sacchrp_dh-like_C"/>
</dbReference>
<dbReference type="Pfam" id="PF03435">
    <property type="entry name" value="Sacchrp_dh_NADP"/>
    <property type="match status" value="1"/>
</dbReference>
<keyword evidence="12" id="KW-1185">Reference proteome</keyword>
<dbReference type="VEuPathDB" id="FungiDB:H310_08866"/>
<dbReference type="AlphaFoldDB" id="A0A418AXR1"/>
<dbReference type="InterPro" id="IPR022676">
    <property type="entry name" value="NMT_N"/>
</dbReference>
<comment type="function">
    <text evidence="5">Adds a myristoyl group to the N-terminal glycine residue of certain cellular proteins.</text>
</comment>
<dbReference type="VEuPathDB" id="FungiDB:H310_08864"/>
<dbReference type="Gene3D" id="3.30.360.10">
    <property type="entry name" value="Dihydrodipicolinate Reductase, domain 2"/>
    <property type="match status" value="1"/>
</dbReference>
<evidence type="ECO:0000259" key="8">
    <source>
        <dbReference type="Pfam" id="PF02799"/>
    </source>
</evidence>
<dbReference type="InterPro" id="IPR005097">
    <property type="entry name" value="Sacchrp_dh_NADP-bd"/>
</dbReference>
<reference evidence="11 12" key="1">
    <citation type="submission" date="2018-08" db="EMBL/GenBank/DDBJ databases">
        <title>Aphanomyces genome sequencing and annotation.</title>
        <authorList>
            <person name="Minardi D."/>
            <person name="Oidtmann B."/>
            <person name="Van Der Giezen M."/>
            <person name="Studholme D.J."/>
        </authorList>
    </citation>
    <scope>NUCLEOTIDE SEQUENCE [LARGE SCALE GENOMIC DNA]</scope>
    <source>
        <strain evidence="11 12">NJM0002</strain>
    </source>
</reference>
<accession>A0A418AXR1</accession>
<dbReference type="Proteomes" id="UP000285060">
    <property type="component" value="Unassembled WGS sequence"/>
</dbReference>
<dbReference type="SUPFAM" id="SSF55347">
    <property type="entry name" value="Glyceraldehyde-3-phosphate dehydrogenase-like, C-terminal domain"/>
    <property type="match status" value="1"/>
</dbReference>
<evidence type="ECO:0000256" key="2">
    <source>
        <dbReference type="ARBA" id="ARBA00012923"/>
    </source>
</evidence>
<dbReference type="PANTHER" id="PTHR11377:SF5">
    <property type="entry name" value="GLYCYLPEPTIDE N-TETRADECANOYLTRANSFERASE"/>
    <property type="match status" value="1"/>
</dbReference>
<comment type="similarity">
    <text evidence="1 6">Belongs to the NMT family.</text>
</comment>
<evidence type="ECO:0000256" key="1">
    <source>
        <dbReference type="ARBA" id="ARBA00009469"/>
    </source>
</evidence>
<comment type="catalytic activity">
    <reaction evidence="5">
        <text>N-terminal glycyl-[protein] + tetradecanoyl-CoA = N-tetradecanoylglycyl-[protein] + CoA + H(+)</text>
        <dbReference type="Rhea" id="RHEA:15521"/>
        <dbReference type="Rhea" id="RHEA-COMP:12666"/>
        <dbReference type="Rhea" id="RHEA-COMP:12667"/>
        <dbReference type="ChEBI" id="CHEBI:15378"/>
        <dbReference type="ChEBI" id="CHEBI:57287"/>
        <dbReference type="ChEBI" id="CHEBI:57385"/>
        <dbReference type="ChEBI" id="CHEBI:64723"/>
        <dbReference type="ChEBI" id="CHEBI:133050"/>
        <dbReference type="EC" id="2.3.1.97"/>
    </reaction>
</comment>
<dbReference type="PANTHER" id="PTHR11377">
    <property type="entry name" value="N-MYRISTOYL TRANSFERASE"/>
    <property type="match status" value="1"/>
</dbReference>
<dbReference type="Pfam" id="PF16653">
    <property type="entry name" value="Sacchrp_dh_C"/>
    <property type="match status" value="1"/>
</dbReference>
<dbReference type="Gene3D" id="3.40.630.170">
    <property type="match status" value="1"/>
</dbReference>
<evidence type="ECO:0000256" key="5">
    <source>
        <dbReference type="RuleBase" id="RU000586"/>
    </source>
</evidence>
<keyword evidence="3 5" id="KW-0808">Transferase</keyword>
<gene>
    <name evidence="11" type="ORF">DYB32_004357</name>
</gene>
<dbReference type="Gene3D" id="3.40.50.720">
    <property type="entry name" value="NAD(P)-binding Rossmann-like Domain"/>
    <property type="match status" value="1"/>
</dbReference>
<name>A0A418AXR1_9STRA</name>
<feature type="domain" description="Saccharopine dehydrogenase NADP binding" evidence="9">
    <location>
        <begin position="19"/>
        <end position="142"/>
    </location>
</feature>
<proteinExistence type="inferred from homology"/>
<comment type="caution">
    <text evidence="11">The sequence shown here is derived from an EMBL/GenBank/DDBJ whole genome shotgun (WGS) entry which is preliminary data.</text>
</comment>
<dbReference type="GO" id="GO:0004379">
    <property type="term" value="F:glycylpeptide N-tetradecanoyltransferase activity"/>
    <property type="evidence" value="ECO:0007669"/>
    <property type="project" value="UniProtKB-EC"/>
</dbReference>
<feature type="domain" description="Glycylpeptide N-tetradecanoyltransferase C-terminal" evidence="8">
    <location>
        <begin position="569"/>
        <end position="749"/>
    </location>
</feature>
<feature type="domain" description="Saccharopine dehydrogenase-like C-terminal" evidence="10">
    <location>
        <begin position="170"/>
        <end position="358"/>
    </location>
</feature>
<evidence type="ECO:0000313" key="11">
    <source>
        <dbReference type="EMBL" id="RHY30378.1"/>
    </source>
</evidence>
<protein>
    <recommendedName>
        <fullName evidence="2 5">Glycylpeptide N-tetradecanoyltransferase</fullName>
        <ecNumber evidence="2 5">2.3.1.97</ecNumber>
    </recommendedName>
</protein>
<evidence type="ECO:0000259" key="9">
    <source>
        <dbReference type="Pfam" id="PF03435"/>
    </source>
</evidence>
<evidence type="ECO:0000259" key="7">
    <source>
        <dbReference type="Pfam" id="PF01233"/>
    </source>
</evidence>
<dbReference type="Pfam" id="PF01233">
    <property type="entry name" value="NMT"/>
    <property type="match status" value="1"/>
</dbReference>
<evidence type="ECO:0000259" key="10">
    <source>
        <dbReference type="Pfam" id="PF16653"/>
    </source>
</evidence>
<dbReference type="Pfam" id="PF02799">
    <property type="entry name" value="NMT_C"/>
    <property type="match status" value="1"/>
</dbReference>
<dbReference type="SUPFAM" id="SSF55729">
    <property type="entry name" value="Acyl-CoA N-acyltransferases (Nat)"/>
    <property type="match status" value="2"/>
</dbReference>
<dbReference type="EMBL" id="QUSY01000324">
    <property type="protein sequence ID" value="RHY30378.1"/>
    <property type="molecule type" value="Genomic_DNA"/>
</dbReference>